<evidence type="ECO:0000313" key="1">
    <source>
        <dbReference type="EMBL" id="MCM1982806.1"/>
    </source>
</evidence>
<organism evidence="1 2">
    <name type="scientific">Lyngbya confervoides BDU141951</name>
    <dbReference type="NCBI Taxonomy" id="1574623"/>
    <lineage>
        <taxon>Bacteria</taxon>
        <taxon>Bacillati</taxon>
        <taxon>Cyanobacteriota</taxon>
        <taxon>Cyanophyceae</taxon>
        <taxon>Oscillatoriophycideae</taxon>
        <taxon>Oscillatoriales</taxon>
        <taxon>Microcoleaceae</taxon>
        <taxon>Lyngbya</taxon>
    </lineage>
</organism>
<sequence>MEKLLKVLGGLLAALGVLYSLGFGIPGQVHVERQMVIEAQPAEVFAYIGDFRAWQRWSPWATMDPKVAMTLSGQGVGQTMVWDSDNANVGHGSQEVTEFEAPRHMATHLEFAGQGFAEASFDLIPERGYTRVIWSLDTDVSGGTAPPLKPITNYLGLLVKSMIGQQYETGLLSLKTLVERG</sequence>
<protein>
    <submittedName>
        <fullName evidence="1">SRPBCC family protein</fullName>
    </submittedName>
</protein>
<dbReference type="InterPro" id="IPR019587">
    <property type="entry name" value="Polyketide_cyclase/dehydratase"/>
</dbReference>
<gene>
    <name evidence="1" type="ORF">QQ91_0008215</name>
</gene>
<dbReference type="Pfam" id="PF10604">
    <property type="entry name" value="Polyketide_cyc2"/>
    <property type="match status" value="1"/>
</dbReference>
<name>A0ABD4T218_9CYAN</name>
<dbReference type="SUPFAM" id="SSF55961">
    <property type="entry name" value="Bet v1-like"/>
    <property type="match status" value="1"/>
</dbReference>
<dbReference type="EMBL" id="JTHE03000044">
    <property type="protein sequence ID" value="MCM1982806.1"/>
    <property type="molecule type" value="Genomic_DNA"/>
</dbReference>
<dbReference type="InterPro" id="IPR023393">
    <property type="entry name" value="START-like_dom_sf"/>
</dbReference>
<comment type="caution">
    <text evidence="1">The sequence shown here is derived from an EMBL/GenBank/DDBJ whole genome shotgun (WGS) entry which is preliminary data.</text>
</comment>
<accession>A0ABD4T218</accession>
<dbReference type="Gene3D" id="3.30.530.20">
    <property type="match status" value="1"/>
</dbReference>
<keyword evidence="2" id="KW-1185">Reference proteome</keyword>
<dbReference type="CDD" id="cd07818">
    <property type="entry name" value="SRPBCC_1"/>
    <property type="match status" value="1"/>
</dbReference>
<dbReference type="RefSeq" id="WP_166274810.1">
    <property type="nucleotide sequence ID" value="NZ_JTHE03000044.1"/>
</dbReference>
<dbReference type="AlphaFoldDB" id="A0ABD4T218"/>
<proteinExistence type="predicted"/>
<dbReference type="Proteomes" id="UP000031561">
    <property type="component" value="Unassembled WGS sequence"/>
</dbReference>
<evidence type="ECO:0000313" key="2">
    <source>
        <dbReference type="Proteomes" id="UP000031561"/>
    </source>
</evidence>
<reference evidence="1 2" key="1">
    <citation type="journal article" date="2015" name="Genome Announc.">
        <title>Draft Genome Sequence of Filamentous Marine Cyanobacterium Lyngbya confervoides Strain BDU141951.</title>
        <authorList>
            <person name="Chandrababunaidu M.M."/>
            <person name="Sen D."/>
            <person name="Tripathy S."/>
        </authorList>
    </citation>
    <scope>NUCLEOTIDE SEQUENCE [LARGE SCALE GENOMIC DNA]</scope>
    <source>
        <strain evidence="1 2">BDU141951</strain>
    </source>
</reference>